<proteinExistence type="predicted"/>
<dbReference type="RefSeq" id="WP_053769471.1">
    <property type="nucleotide sequence ID" value="NZ_CATZPC010000009.1"/>
</dbReference>
<dbReference type="Gene3D" id="3.40.50.10140">
    <property type="entry name" value="Toll/interleukin-1 receptor homology (TIR) domain"/>
    <property type="match status" value="1"/>
</dbReference>
<comment type="caution">
    <text evidence="1">The sequence shown here is derived from an EMBL/GenBank/DDBJ whole genome shotgun (WGS) entry which is preliminary data.</text>
</comment>
<keyword evidence="2" id="KW-1185">Reference proteome</keyword>
<dbReference type="Proteomes" id="UP000261080">
    <property type="component" value="Unassembled WGS sequence"/>
</dbReference>
<dbReference type="InterPro" id="IPR035897">
    <property type="entry name" value="Toll_tir_struct_dom_sf"/>
</dbReference>
<protein>
    <recommendedName>
        <fullName evidence="3">TIR domain-containing protein</fullName>
    </recommendedName>
</protein>
<evidence type="ECO:0008006" key="3">
    <source>
        <dbReference type="Google" id="ProtNLM"/>
    </source>
</evidence>
<accession>A0A3E3K4D0</accession>
<sequence length="666" mass="78051">MKSTCYFSYCWDNSTEIMEYLKKEVEKKSGGKVQVIFDKKSFMCSEDFIKREKEIISCDSVVVFFSPEYKKIIDKGDITRGVYREYQLIKSKLKKEEDSILEVLIKGTLKTAVTEDFSSKIAVDLSKGNVIIKAKNGKKVVNTMYRTEMTNLVSTIISKTFSASRRKDYDFKSKEEMYESLFCDTKSNGKLPKECMFKTNAYTSIMSQRCTFIIGRKGSGKTTFFEILEKYDEGEVKFADKYKILKPISADCIDIYQVYSVLEKYKDDRRLFSRSKMLQLFWNVYIYLCGIYIVCLEEEECNINDDRQPIFHQVGNKLKRIFNINSFEEDNIQETIFTQCVTFFEEFISKYIIDYATPEAFEASMVANFTVQNVFRKFLGKKLFSNFQLAIARCKKRIMIALDGFDTLSEDFRIETNFLLQKENEKDRIEGEKRAEFERLFYRSMVRAVEIMKCSKDPLVQDIHFCIVLPKDRLDQIETADRDISKVNFTDLSWDAIELLEVVVLRLEYIFSIPHRSDMDLWERLSVIMKKHLPAIPEEVGIEINGAVINIPLFEYLLRVSFWRPRDILKYYALLYNANQNMANPEANKIDMQTIKLIINNKADDIIKTEFLYEYDKVFLNISKVLLEFNGKNIILTGKELFDVLSKVSFITTFAFDCEQILNKIS</sequence>
<dbReference type="InterPro" id="IPR059206">
    <property type="entry name" value="Sll1717-like"/>
</dbReference>
<dbReference type="NCBIfam" id="NF047389">
    <property type="entry name" value="ATPase_Sll1717"/>
    <property type="match status" value="1"/>
</dbReference>
<gene>
    <name evidence="1" type="ORF">DW016_04630</name>
</gene>
<organism evidence="1 2">
    <name type="scientific">Sellimonas intestinalis</name>
    <dbReference type="NCBI Taxonomy" id="1653434"/>
    <lineage>
        <taxon>Bacteria</taxon>
        <taxon>Bacillati</taxon>
        <taxon>Bacillota</taxon>
        <taxon>Clostridia</taxon>
        <taxon>Lachnospirales</taxon>
        <taxon>Lachnospiraceae</taxon>
        <taxon>Sellimonas</taxon>
    </lineage>
</organism>
<dbReference type="OrthoDB" id="9811314at2"/>
<evidence type="ECO:0000313" key="2">
    <source>
        <dbReference type="Proteomes" id="UP000261080"/>
    </source>
</evidence>
<dbReference type="AlphaFoldDB" id="A0A3E3K4D0"/>
<dbReference type="GeneID" id="97193908"/>
<dbReference type="EMBL" id="QVLX01000002">
    <property type="protein sequence ID" value="RGE88806.1"/>
    <property type="molecule type" value="Genomic_DNA"/>
</dbReference>
<name>A0A3E3K4D0_9FIRM</name>
<evidence type="ECO:0000313" key="1">
    <source>
        <dbReference type="EMBL" id="RGE88806.1"/>
    </source>
</evidence>
<reference evidence="1 2" key="1">
    <citation type="submission" date="2018-08" db="EMBL/GenBank/DDBJ databases">
        <title>A genome reference for cultivated species of the human gut microbiota.</title>
        <authorList>
            <person name="Zou Y."/>
            <person name="Xue W."/>
            <person name="Luo G."/>
        </authorList>
    </citation>
    <scope>NUCLEOTIDE SEQUENCE [LARGE SCALE GENOMIC DNA]</scope>
    <source>
        <strain evidence="1 2">AF37-2AT</strain>
    </source>
</reference>